<accession>A0A7X1LUC8</accession>
<keyword evidence="3" id="KW-1185">Reference proteome</keyword>
<feature type="compositionally biased region" description="Polar residues" evidence="1">
    <location>
        <begin position="501"/>
        <end position="521"/>
    </location>
</feature>
<comment type="caution">
    <text evidence="2">The sequence shown here is derived from an EMBL/GenBank/DDBJ whole genome shotgun (WGS) entry which is preliminary data.</text>
</comment>
<dbReference type="Proteomes" id="UP000517694">
    <property type="component" value="Unassembled WGS sequence"/>
</dbReference>
<name>A0A7X1LUC8_9ACTN</name>
<proteinExistence type="predicted"/>
<organism evidence="2 3">
    <name type="scientific">Streptomyces mexicanus</name>
    <dbReference type="NCBI Taxonomy" id="178566"/>
    <lineage>
        <taxon>Bacteria</taxon>
        <taxon>Bacillati</taxon>
        <taxon>Actinomycetota</taxon>
        <taxon>Actinomycetes</taxon>
        <taxon>Kitasatosporales</taxon>
        <taxon>Streptomycetaceae</taxon>
        <taxon>Streptomyces</taxon>
    </lineage>
</organism>
<protein>
    <recommendedName>
        <fullName evidence="4">Tox-REase-5 domain-containing protein</fullName>
    </recommendedName>
</protein>
<feature type="compositionally biased region" description="Gly residues" evidence="1">
    <location>
        <begin position="483"/>
        <end position="497"/>
    </location>
</feature>
<evidence type="ECO:0000313" key="3">
    <source>
        <dbReference type="Proteomes" id="UP000517694"/>
    </source>
</evidence>
<dbReference type="EMBL" id="JACMHY010000011">
    <property type="protein sequence ID" value="MBC2868271.1"/>
    <property type="molecule type" value="Genomic_DNA"/>
</dbReference>
<reference evidence="2 3" key="1">
    <citation type="submission" date="2020-08" db="EMBL/GenBank/DDBJ databases">
        <title>Whole-Genome Sequence of French Clinical Streptomyces mexicanus Strain Q0842.</title>
        <authorList>
            <person name="Boxberger M."/>
            <person name="La Scola B."/>
        </authorList>
    </citation>
    <scope>NUCLEOTIDE SEQUENCE [LARGE SCALE GENOMIC DNA]</scope>
    <source>
        <strain evidence="2 3">Marseille-Q0842</strain>
    </source>
</reference>
<dbReference type="AlphaFoldDB" id="A0A7X1LUC8"/>
<gene>
    <name evidence="2" type="ORF">H1R13_25900</name>
</gene>
<evidence type="ECO:0000313" key="2">
    <source>
        <dbReference type="EMBL" id="MBC2868271.1"/>
    </source>
</evidence>
<feature type="compositionally biased region" description="Gly residues" evidence="1">
    <location>
        <begin position="523"/>
        <end position="543"/>
    </location>
</feature>
<feature type="region of interest" description="Disordered" evidence="1">
    <location>
        <begin position="383"/>
        <end position="569"/>
    </location>
</feature>
<evidence type="ECO:0000256" key="1">
    <source>
        <dbReference type="SAM" id="MobiDB-lite"/>
    </source>
</evidence>
<sequence>MEKDAGALKKTASDIRDTGRDVHNDFQGLTSCYSAPEADQLFHTTLPVRDKADAFADKLETVSGALSAFAKDARPLVQRMDQLRSEAAAFRQSIEGDDDWRKDQKNIDKNAHLVHEIGRVWGEFQELERATATKIDGQVDGTRWIPDDGSHKKGMYGFTADDAAKADDTPWGKVDEREYTGLAAAWHWTKDNVGGALKGFFVDGVWGTIKGLGHMVNVFDWDTFTKTWKGIGDVFGGVSAYIMTPYDWAMDKMFGPADHSDTDRQKKALRDFGKSLIAYDEWGTNPARAGGTVTFNLLTLGAGTFLKLGKAGSLAAKAGEAGEGASAAGRVAKVADAFGKTGRLVDPMTYVAKGAGFAKLKVGDMMAGLKELHSGAADDFLHGADTPHTHGPVSVSDKSVRFPDGTVLHEDGTMLTPEGKPHQDPIPVESSAAERAARHEITPPPHLSQPTHTPLHADQRVPAHVGGGSGAEGTSHSPSMHSDGGGTGNTGHSGGGHDNTAHTGHTGSPGGESTVQDTHGTQPVGGSGHTPPGSGGHGHGHTGPTGHSEVGEGQHGPGGHVPSNEPPIAMTPEEKAAYEQHLQEVEQRHREDFDVLKQDPDHKGKVKPSEMDEARVALDLREKGKVPQDIQRPPGANQGDLYSPSTGVFYDIKGVHSDWPPLNNVRDKSQPFKGAYDPANNGRWVAKLEDQIVVKKRTVILDMRNADQAAIDDVRAIIEQRGWEDHVVWYP</sequence>
<evidence type="ECO:0008006" key="4">
    <source>
        <dbReference type="Google" id="ProtNLM"/>
    </source>
</evidence>
<feature type="region of interest" description="Disordered" evidence="1">
    <location>
        <begin position="583"/>
        <end position="610"/>
    </location>
</feature>